<dbReference type="InterPro" id="IPR012893">
    <property type="entry name" value="HipA-like_C"/>
</dbReference>
<dbReference type="GO" id="GO:0005829">
    <property type="term" value="C:cytosol"/>
    <property type="evidence" value="ECO:0007669"/>
    <property type="project" value="TreeGrafter"/>
</dbReference>
<evidence type="ECO:0000259" key="4">
    <source>
        <dbReference type="Pfam" id="PF07804"/>
    </source>
</evidence>
<evidence type="ECO:0000256" key="2">
    <source>
        <dbReference type="ARBA" id="ARBA00022679"/>
    </source>
</evidence>
<reference evidence="6 7" key="1">
    <citation type="submission" date="2020-02" db="EMBL/GenBank/DDBJ databases">
        <authorList>
            <person name="Kim H.M."/>
            <person name="Jeon C.O."/>
        </authorList>
    </citation>
    <scope>NUCLEOTIDE SEQUENCE [LARGE SCALE GENOMIC DNA]</scope>
    <source>
        <strain evidence="6 7">PeD5</strain>
    </source>
</reference>
<dbReference type="EMBL" id="JAAIKB010000020">
    <property type="protein sequence ID" value="NGM23881.1"/>
    <property type="molecule type" value="Genomic_DNA"/>
</dbReference>
<dbReference type="NCBIfam" id="TIGR03071">
    <property type="entry name" value="couple_hipA"/>
    <property type="match status" value="1"/>
</dbReference>
<protein>
    <submittedName>
        <fullName evidence="6">Type II toxin-antitoxin system HipA family toxin</fullName>
    </submittedName>
</protein>
<keyword evidence="2" id="KW-0808">Transferase</keyword>
<comment type="similarity">
    <text evidence="1">Belongs to the HipA Ser/Thr kinase family.</text>
</comment>
<dbReference type="Pfam" id="PF13657">
    <property type="entry name" value="Couple_hipA"/>
    <property type="match status" value="1"/>
</dbReference>
<dbReference type="Gene3D" id="1.10.1070.20">
    <property type="match status" value="1"/>
</dbReference>
<sequence>MLVLLYGTEIGAVEELGSRRFVFRYHDSWRDAGPGVPLSLSLPLTQQEHGGPAVEAYMAGLLPDNPRILQALARDAPYRVSPNNPFALLTCFGEECPGAVQFVLPDRLEAATEDGPVAWLDEAGVAEALARARRGLPPLSGPSRLGHFSLPGAQPKTALYRAGTGQAERWGIPSGRTPTTHILKPPIPDLDGQVENEHFCLTLARNLGLTAASSEVRVFGAEKAIVVERYDRHPGSDGRLLRSHQEDMCQALGIHPGRKYEREGGPGIATIIRDVLRASAADRDSVEADVRRFLDAVVFNWLIAGTDAHAKNFSILHDRDGRYRLAPLYDLNSALPYGDLRQMTMSLKVGGHYDLALQPRHWERLAMACRVDPGEVLATIRRLLAVLPDAASAVVLQCKASGLAHSVLDRLLDLIAARCRTLQATGYG</sequence>
<evidence type="ECO:0000313" key="6">
    <source>
        <dbReference type="EMBL" id="NGM23881.1"/>
    </source>
</evidence>
<reference evidence="6 7" key="2">
    <citation type="submission" date="2020-03" db="EMBL/GenBank/DDBJ databases">
        <title>Roseomonas stagni sp. nov., isolated from pond water in Japan.</title>
        <authorList>
            <person name="Furuhata K."/>
            <person name="Miyamoto H."/>
            <person name="Goto K."/>
        </authorList>
    </citation>
    <scope>NUCLEOTIDE SEQUENCE [LARGE SCALE GENOMIC DNA]</scope>
    <source>
        <strain evidence="6 7">PeD5</strain>
    </source>
</reference>
<accession>A0A6M1LTW6</accession>
<proteinExistence type="inferred from homology"/>
<evidence type="ECO:0000259" key="5">
    <source>
        <dbReference type="Pfam" id="PF13657"/>
    </source>
</evidence>
<dbReference type="Proteomes" id="UP000475385">
    <property type="component" value="Unassembled WGS sequence"/>
</dbReference>
<feature type="domain" description="HipA-like C-terminal" evidence="4">
    <location>
        <begin position="148"/>
        <end position="387"/>
    </location>
</feature>
<organism evidence="6 7">
    <name type="scientific">Falsiroseomonas algicola</name>
    <dbReference type="NCBI Taxonomy" id="2716930"/>
    <lineage>
        <taxon>Bacteria</taxon>
        <taxon>Pseudomonadati</taxon>
        <taxon>Pseudomonadota</taxon>
        <taxon>Alphaproteobacteria</taxon>
        <taxon>Acetobacterales</taxon>
        <taxon>Roseomonadaceae</taxon>
        <taxon>Falsiroseomonas</taxon>
    </lineage>
</organism>
<dbReference type="Pfam" id="PF07804">
    <property type="entry name" value="HipA_C"/>
    <property type="match status" value="1"/>
</dbReference>
<name>A0A6M1LTW6_9PROT</name>
<comment type="caution">
    <text evidence="6">The sequence shown here is derived from an EMBL/GenBank/DDBJ whole genome shotgun (WGS) entry which is preliminary data.</text>
</comment>
<dbReference type="AlphaFoldDB" id="A0A6M1LTW6"/>
<dbReference type="CDD" id="cd17808">
    <property type="entry name" value="HipA_Ec_like"/>
    <property type="match status" value="1"/>
</dbReference>
<dbReference type="InterPro" id="IPR017508">
    <property type="entry name" value="HipA_N1"/>
</dbReference>
<evidence type="ECO:0000256" key="3">
    <source>
        <dbReference type="ARBA" id="ARBA00022777"/>
    </source>
</evidence>
<keyword evidence="3" id="KW-0418">Kinase</keyword>
<dbReference type="GO" id="GO:0004674">
    <property type="term" value="F:protein serine/threonine kinase activity"/>
    <property type="evidence" value="ECO:0007669"/>
    <property type="project" value="TreeGrafter"/>
</dbReference>
<evidence type="ECO:0000256" key="1">
    <source>
        <dbReference type="ARBA" id="ARBA00010164"/>
    </source>
</evidence>
<evidence type="ECO:0000313" key="7">
    <source>
        <dbReference type="Proteomes" id="UP000475385"/>
    </source>
</evidence>
<feature type="domain" description="HipA N-terminal subdomain 1" evidence="5">
    <location>
        <begin position="2"/>
        <end position="102"/>
    </location>
</feature>
<keyword evidence="7" id="KW-1185">Reference proteome</keyword>
<dbReference type="InterPro" id="IPR052028">
    <property type="entry name" value="HipA_Ser/Thr_kinase"/>
</dbReference>
<dbReference type="PANTHER" id="PTHR37419">
    <property type="entry name" value="SERINE/THREONINE-PROTEIN KINASE TOXIN HIPA"/>
    <property type="match status" value="1"/>
</dbReference>
<gene>
    <name evidence="6" type="ORF">G3576_28000</name>
</gene>
<dbReference type="PANTHER" id="PTHR37419:SF1">
    <property type="entry name" value="SERINE_THREONINE-PROTEIN KINASE TOXIN HIPA"/>
    <property type="match status" value="1"/>
</dbReference>